<name>A0ABU6ZJ66_9FABA</name>
<evidence type="ECO:0000313" key="2">
    <source>
        <dbReference type="Proteomes" id="UP001341840"/>
    </source>
</evidence>
<dbReference type="Proteomes" id="UP001341840">
    <property type="component" value="Unassembled WGS sequence"/>
</dbReference>
<dbReference type="EMBL" id="JASCZI010272393">
    <property type="protein sequence ID" value="MED6222013.1"/>
    <property type="molecule type" value="Genomic_DNA"/>
</dbReference>
<comment type="caution">
    <text evidence="1">The sequence shown here is derived from an EMBL/GenBank/DDBJ whole genome shotgun (WGS) entry which is preliminary data.</text>
</comment>
<reference evidence="1 2" key="1">
    <citation type="journal article" date="2023" name="Plants (Basel)">
        <title>Bridging the Gap: Combining Genomics and Transcriptomics Approaches to Understand Stylosanthes scabra, an Orphan Legume from the Brazilian Caatinga.</title>
        <authorList>
            <person name="Ferreira-Neto J.R.C."/>
            <person name="da Silva M.D."/>
            <person name="Binneck E."/>
            <person name="de Melo N.F."/>
            <person name="da Silva R.H."/>
            <person name="de Melo A.L.T.M."/>
            <person name="Pandolfi V."/>
            <person name="Bustamante F.O."/>
            <person name="Brasileiro-Vidal A.C."/>
            <person name="Benko-Iseppon A.M."/>
        </authorList>
    </citation>
    <scope>NUCLEOTIDE SEQUENCE [LARGE SCALE GENOMIC DNA]</scope>
    <source>
        <tissue evidence="1">Leaves</tissue>
    </source>
</reference>
<protein>
    <submittedName>
        <fullName evidence="1">Uncharacterized protein</fullName>
    </submittedName>
</protein>
<proteinExistence type="predicted"/>
<evidence type="ECO:0000313" key="1">
    <source>
        <dbReference type="EMBL" id="MED6222013.1"/>
    </source>
</evidence>
<sequence>MKDMEEGKVARKEKMGGCCDKCGAGWDFKTATLGGVRLANPPKGRLLAGRSGLTLMRTIYVDRASTSAHSTRRARAAAQAKSQRGATPFSDLMFDSREHYEQSKKIFAKDVLHEQ</sequence>
<gene>
    <name evidence="1" type="ORF">PIB30_060348</name>
</gene>
<keyword evidence="2" id="KW-1185">Reference proteome</keyword>
<organism evidence="1 2">
    <name type="scientific">Stylosanthes scabra</name>
    <dbReference type="NCBI Taxonomy" id="79078"/>
    <lineage>
        <taxon>Eukaryota</taxon>
        <taxon>Viridiplantae</taxon>
        <taxon>Streptophyta</taxon>
        <taxon>Embryophyta</taxon>
        <taxon>Tracheophyta</taxon>
        <taxon>Spermatophyta</taxon>
        <taxon>Magnoliopsida</taxon>
        <taxon>eudicotyledons</taxon>
        <taxon>Gunneridae</taxon>
        <taxon>Pentapetalae</taxon>
        <taxon>rosids</taxon>
        <taxon>fabids</taxon>
        <taxon>Fabales</taxon>
        <taxon>Fabaceae</taxon>
        <taxon>Papilionoideae</taxon>
        <taxon>50 kb inversion clade</taxon>
        <taxon>dalbergioids sensu lato</taxon>
        <taxon>Dalbergieae</taxon>
        <taxon>Pterocarpus clade</taxon>
        <taxon>Stylosanthes</taxon>
    </lineage>
</organism>
<accession>A0ABU6ZJ66</accession>